<dbReference type="EMBL" id="CP048113">
    <property type="protein sequence ID" value="QHS61008.1"/>
    <property type="molecule type" value="Genomic_DNA"/>
</dbReference>
<feature type="transmembrane region" description="Helical" evidence="1">
    <location>
        <begin position="244"/>
        <end position="263"/>
    </location>
</feature>
<keyword evidence="3" id="KW-1185">Reference proteome</keyword>
<keyword evidence="1" id="KW-0472">Membrane</keyword>
<feature type="transmembrane region" description="Helical" evidence="1">
    <location>
        <begin position="153"/>
        <end position="172"/>
    </location>
</feature>
<reference evidence="2 3" key="1">
    <citation type="submission" date="2020-01" db="EMBL/GenBank/DDBJ databases">
        <title>Complete genome sequence of Chitinophaga sp. H33E-04 isolated from quinoa roots.</title>
        <authorList>
            <person name="Weon H.-Y."/>
            <person name="Lee S.A."/>
        </authorList>
    </citation>
    <scope>NUCLEOTIDE SEQUENCE [LARGE SCALE GENOMIC DNA]</scope>
    <source>
        <strain evidence="2 3">H33E-04</strain>
    </source>
</reference>
<sequence length="270" mass="31027">MQTNNVFSPARFGLYMRKHLLDNYRLYAMSVIVLAVLSLILLLVSSTDNFSITASGLVPIFFIMLFITGLIFTSLSFGELGNKPQGIDYLLFPASQLEKFLSTLLVTTVGFLLVYHLAFYIAYQVMDMIVFAKRDVHIVNDLRNYLQDTPAYYWYYAWFGAQGFMLLGAVYFQKYSFIKTLFLLTLFLGALYLVNTVFVFLFFGGKMREWYEHVPFIGVNITNGGTPVASGNTMLIIPEPLQHTFLFLVKYILPPMLWTLAYARLRDKEI</sequence>
<dbReference type="KEGG" id="chih:GWR21_15810"/>
<protein>
    <submittedName>
        <fullName evidence="2">Uncharacterized protein</fullName>
    </submittedName>
</protein>
<dbReference type="Proteomes" id="UP000476411">
    <property type="component" value="Chromosome"/>
</dbReference>
<accession>A0A6B9ZF55</accession>
<feature type="transmembrane region" description="Helical" evidence="1">
    <location>
        <begin position="100"/>
        <end position="123"/>
    </location>
</feature>
<name>A0A6B9ZF55_9BACT</name>
<evidence type="ECO:0000313" key="3">
    <source>
        <dbReference type="Proteomes" id="UP000476411"/>
    </source>
</evidence>
<evidence type="ECO:0000313" key="2">
    <source>
        <dbReference type="EMBL" id="QHS61008.1"/>
    </source>
</evidence>
<feature type="transmembrane region" description="Helical" evidence="1">
    <location>
        <begin position="26"/>
        <end position="45"/>
    </location>
</feature>
<proteinExistence type="predicted"/>
<evidence type="ECO:0000256" key="1">
    <source>
        <dbReference type="SAM" id="Phobius"/>
    </source>
</evidence>
<feature type="transmembrane region" description="Helical" evidence="1">
    <location>
        <begin position="57"/>
        <end position="80"/>
    </location>
</feature>
<dbReference type="AlphaFoldDB" id="A0A6B9ZF55"/>
<feature type="transmembrane region" description="Helical" evidence="1">
    <location>
        <begin position="181"/>
        <end position="203"/>
    </location>
</feature>
<dbReference type="RefSeq" id="WP_162332691.1">
    <property type="nucleotide sequence ID" value="NZ_CP048113.1"/>
</dbReference>
<gene>
    <name evidence="2" type="ORF">GWR21_15810</name>
</gene>
<organism evidence="2 3">
    <name type="scientific">Chitinophaga agri</name>
    <dbReference type="NCBI Taxonomy" id="2703787"/>
    <lineage>
        <taxon>Bacteria</taxon>
        <taxon>Pseudomonadati</taxon>
        <taxon>Bacteroidota</taxon>
        <taxon>Chitinophagia</taxon>
        <taxon>Chitinophagales</taxon>
        <taxon>Chitinophagaceae</taxon>
        <taxon>Chitinophaga</taxon>
    </lineage>
</organism>
<keyword evidence="1" id="KW-0812">Transmembrane</keyword>
<keyword evidence="1" id="KW-1133">Transmembrane helix</keyword>